<organism evidence="4 6">
    <name type="scientific">Pseudoalteromonas ruthenica</name>
    <dbReference type="NCBI Taxonomy" id="151081"/>
    <lineage>
        <taxon>Bacteria</taxon>
        <taxon>Pseudomonadati</taxon>
        <taxon>Pseudomonadota</taxon>
        <taxon>Gammaproteobacteria</taxon>
        <taxon>Alteromonadales</taxon>
        <taxon>Pseudoalteromonadaceae</taxon>
        <taxon>Pseudoalteromonas</taxon>
    </lineage>
</organism>
<dbReference type="Gene3D" id="3.40.800.10">
    <property type="entry name" value="Ureohydrolase domain"/>
    <property type="match status" value="1"/>
</dbReference>
<dbReference type="PANTHER" id="PTHR11358">
    <property type="entry name" value="ARGINASE/AGMATINASE"/>
    <property type="match status" value="1"/>
</dbReference>
<dbReference type="OrthoDB" id="9789727at2"/>
<dbReference type="PRINTS" id="PR00116">
    <property type="entry name" value="ARGINASE"/>
</dbReference>
<dbReference type="EMBL" id="JXXZ01000006">
    <property type="protein sequence ID" value="KJZ00588.1"/>
    <property type="molecule type" value="Genomic_DNA"/>
</dbReference>
<dbReference type="InterPro" id="IPR006035">
    <property type="entry name" value="Ureohydrolase"/>
</dbReference>
<reference evidence="7" key="3">
    <citation type="submission" date="2019-06" db="EMBL/GenBank/DDBJ databases">
        <title>Co-occurence of chitin degradation, pigmentation and bioactivity in marine Pseudoalteromonas.</title>
        <authorList>
            <person name="Sonnenschein E.C."/>
            <person name="Bech P.K."/>
        </authorList>
    </citation>
    <scope>NUCLEOTIDE SEQUENCE [LARGE SCALE GENOMIC DNA]</scope>
    <source>
        <strain evidence="7">S2897</strain>
    </source>
</reference>
<dbReference type="eggNOG" id="COG0010">
    <property type="taxonomic scope" value="Bacteria"/>
</dbReference>
<dbReference type="Proteomes" id="UP000305874">
    <property type="component" value="Unassembled WGS sequence"/>
</dbReference>
<keyword evidence="6" id="KW-1185">Reference proteome</keyword>
<dbReference type="SUPFAM" id="SSF52768">
    <property type="entry name" value="Arginase/deacetylase"/>
    <property type="match status" value="1"/>
</dbReference>
<proteinExistence type="inferred from homology"/>
<reference evidence="5" key="4">
    <citation type="submission" date="2019-09" db="EMBL/GenBank/DDBJ databases">
        <title>Co-occurence of chitin degradation, pigmentation and bioactivity in marine Pseudoalteromonas.</title>
        <authorList>
            <person name="Sonnenschein E.C."/>
            <person name="Bech P.K."/>
        </authorList>
    </citation>
    <scope>NUCLEOTIDE SEQUENCE</scope>
    <source>
        <strain evidence="5">S2897</strain>
    </source>
</reference>
<sequence length="369" mass="40770">MTAKWQDFQEKVEHCLCPPGNGVFTVNTAKERKAALHHKLYGQTENIEPLWKSSLQDLPTSEHKAVMLGISSDCGGGILRGANWGPLFLRSTLIEQQPQAKAFDIGDVRVIPHLLHDKYLNEGTISNCQKALYANEQSDYHVSPLSITEDVCTDFYANFPEKGIFGIGGDHSISYPLTKAYLKAKREQGKKVAIIHFDAHTDLLVERLGIDLCFGSWCTHILEFLPSPAHLIQFGIRSSGKPKEHWESTFGVKQHWAHEINERGCEAVIAEVLQQLRNDGVDELYVSFDIDALDAEFASATGTPEDDGLNPQQALTILGALADEFPITGADMMEIAPFTDSSLEGKSSSETTLREGAKISAFLLQAMNK</sequence>
<evidence type="ECO:0000313" key="7">
    <source>
        <dbReference type="Proteomes" id="UP000305874"/>
    </source>
</evidence>
<evidence type="ECO:0000256" key="2">
    <source>
        <dbReference type="ARBA" id="ARBA00022801"/>
    </source>
</evidence>
<evidence type="ECO:0000313" key="5">
    <source>
        <dbReference type="EMBL" id="TMP85659.1"/>
    </source>
</evidence>
<protein>
    <submittedName>
        <fullName evidence="4">Arginase</fullName>
    </submittedName>
</protein>
<dbReference type="InterPro" id="IPR023696">
    <property type="entry name" value="Ureohydrolase_dom_sf"/>
</dbReference>
<evidence type="ECO:0000313" key="6">
    <source>
        <dbReference type="Proteomes" id="UP000033664"/>
    </source>
</evidence>
<dbReference type="PATRIC" id="fig|151081.8.peg.2653"/>
<evidence type="ECO:0000256" key="1">
    <source>
        <dbReference type="ARBA" id="ARBA00022723"/>
    </source>
</evidence>
<gene>
    <name evidence="5" type="ORF">CWC05_17250</name>
    <name evidence="4" type="ORF">TW72_07915</name>
</gene>
<evidence type="ECO:0000256" key="3">
    <source>
        <dbReference type="PROSITE-ProRule" id="PRU00742"/>
    </source>
</evidence>
<dbReference type="GO" id="GO:0033389">
    <property type="term" value="P:putrescine biosynthetic process from arginine, via agmatine"/>
    <property type="evidence" value="ECO:0007669"/>
    <property type="project" value="TreeGrafter"/>
</dbReference>
<comment type="caution">
    <text evidence="4">The sequence shown here is derived from an EMBL/GenBank/DDBJ whole genome shotgun (WGS) entry which is preliminary data.</text>
</comment>
<accession>A0A0F4PK38</accession>
<comment type="similarity">
    <text evidence="3">Belongs to the arginase family.</text>
</comment>
<keyword evidence="2" id="KW-0378">Hydrolase</keyword>
<reference evidence="5 7" key="2">
    <citation type="submission" date="2017-12" db="EMBL/GenBank/DDBJ databases">
        <authorList>
            <person name="Paulsen S."/>
            <person name="Gram L.K."/>
        </authorList>
    </citation>
    <scope>NUCLEOTIDE SEQUENCE [LARGE SCALE GENOMIC DNA]</scope>
    <source>
        <strain evidence="5 7">S2897</strain>
    </source>
</reference>
<dbReference type="GeneID" id="58228413"/>
<dbReference type="PROSITE" id="PS51409">
    <property type="entry name" value="ARGINASE_2"/>
    <property type="match status" value="1"/>
</dbReference>
<dbReference type="PANTHER" id="PTHR11358:SF26">
    <property type="entry name" value="GUANIDINO ACID HYDROLASE, MITOCHONDRIAL"/>
    <property type="match status" value="1"/>
</dbReference>
<name>A0A0F4PK38_9GAMM</name>
<dbReference type="GO" id="GO:0008783">
    <property type="term" value="F:agmatinase activity"/>
    <property type="evidence" value="ECO:0007669"/>
    <property type="project" value="TreeGrafter"/>
</dbReference>
<dbReference type="RefSeq" id="WP_045979883.1">
    <property type="nucleotide sequence ID" value="NZ_CP023397.1"/>
</dbReference>
<dbReference type="AlphaFoldDB" id="A0A0F4PK38"/>
<reference evidence="4 6" key="1">
    <citation type="journal article" date="2015" name="BMC Genomics">
        <title>Genome mining reveals unlocked bioactive potential of marine Gram-negative bacteria.</title>
        <authorList>
            <person name="Machado H."/>
            <person name="Sonnenschein E.C."/>
            <person name="Melchiorsen J."/>
            <person name="Gram L."/>
        </authorList>
    </citation>
    <scope>NUCLEOTIDE SEQUENCE [LARGE SCALE GENOMIC DNA]</scope>
    <source>
        <strain evidence="4 6">S3137</strain>
    </source>
</reference>
<evidence type="ECO:0000313" key="4">
    <source>
        <dbReference type="EMBL" id="KJZ00588.1"/>
    </source>
</evidence>
<dbReference type="Pfam" id="PF00491">
    <property type="entry name" value="Arginase"/>
    <property type="match status" value="1"/>
</dbReference>
<keyword evidence="1" id="KW-0479">Metal-binding</keyword>
<dbReference type="EMBL" id="PNCG01000021">
    <property type="protein sequence ID" value="TMP85659.1"/>
    <property type="molecule type" value="Genomic_DNA"/>
</dbReference>
<dbReference type="STRING" id="151081.TW72_07915"/>
<dbReference type="Proteomes" id="UP000033664">
    <property type="component" value="Unassembled WGS sequence"/>
</dbReference>
<dbReference type="GO" id="GO:0046872">
    <property type="term" value="F:metal ion binding"/>
    <property type="evidence" value="ECO:0007669"/>
    <property type="project" value="UniProtKB-KW"/>
</dbReference>